<reference evidence="2" key="1">
    <citation type="submission" date="2021-03" db="EMBL/GenBank/DDBJ databases">
        <title>Draft genome sequence of rust myrtle Austropuccinia psidii MF-1, a brazilian biotype.</title>
        <authorList>
            <person name="Quecine M.C."/>
            <person name="Pachon D.M.R."/>
            <person name="Bonatelli M.L."/>
            <person name="Correr F.H."/>
            <person name="Franceschini L.M."/>
            <person name="Leite T.F."/>
            <person name="Margarido G.R.A."/>
            <person name="Almeida C.A."/>
            <person name="Ferrarezi J.A."/>
            <person name="Labate C.A."/>
        </authorList>
    </citation>
    <scope>NUCLEOTIDE SEQUENCE</scope>
    <source>
        <strain evidence="2">MF-1</strain>
    </source>
</reference>
<dbReference type="Proteomes" id="UP000765509">
    <property type="component" value="Unassembled WGS sequence"/>
</dbReference>
<dbReference type="CDD" id="cd01647">
    <property type="entry name" value="RT_LTR"/>
    <property type="match status" value="1"/>
</dbReference>
<evidence type="ECO:0000313" key="2">
    <source>
        <dbReference type="EMBL" id="MBW0472524.1"/>
    </source>
</evidence>
<name>A0A9Q3GMN6_9BASI</name>
<dbReference type="AlphaFoldDB" id="A0A9Q3GMN6"/>
<dbReference type="PANTHER" id="PTHR24559:SF440">
    <property type="entry name" value="RIBONUCLEASE H"/>
    <property type="match status" value="1"/>
</dbReference>
<dbReference type="PANTHER" id="PTHR24559">
    <property type="entry name" value="TRANSPOSON TY3-I GAG-POL POLYPROTEIN"/>
    <property type="match status" value="1"/>
</dbReference>
<dbReference type="InterPro" id="IPR043502">
    <property type="entry name" value="DNA/RNA_pol_sf"/>
</dbReference>
<dbReference type="EMBL" id="AVOT02003115">
    <property type="protein sequence ID" value="MBW0472524.1"/>
    <property type="molecule type" value="Genomic_DNA"/>
</dbReference>
<dbReference type="FunFam" id="3.30.70.270:FF:000020">
    <property type="entry name" value="Transposon Tf2-6 polyprotein-like Protein"/>
    <property type="match status" value="1"/>
</dbReference>
<proteinExistence type="predicted"/>
<dbReference type="Gene3D" id="3.30.70.270">
    <property type="match status" value="2"/>
</dbReference>
<dbReference type="InterPro" id="IPR021109">
    <property type="entry name" value="Peptidase_aspartic_dom_sf"/>
</dbReference>
<evidence type="ECO:0000313" key="3">
    <source>
        <dbReference type="Proteomes" id="UP000765509"/>
    </source>
</evidence>
<dbReference type="OrthoDB" id="2446696at2759"/>
<dbReference type="InterPro" id="IPR053134">
    <property type="entry name" value="RNA-dir_DNA_polymerase"/>
</dbReference>
<dbReference type="FunFam" id="3.30.70.270:FF:000003">
    <property type="entry name" value="Transposon Ty3-G Gag-Pol polyprotein"/>
    <property type="match status" value="1"/>
</dbReference>
<dbReference type="InterPro" id="IPR000477">
    <property type="entry name" value="RT_dom"/>
</dbReference>
<keyword evidence="3" id="KW-1185">Reference proteome</keyword>
<dbReference type="Gene3D" id="2.40.70.10">
    <property type="entry name" value="Acid Proteases"/>
    <property type="match status" value="1"/>
</dbReference>
<comment type="caution">
    <text evidence="2">The sequence shown here is derived from an EMBL/GenBank/DDBJ whole genome shotgun (WGS) entry which is preliminary data.</text>
</comment>
<protein>
    <recommendedName>
        <fullName evidence="1">Reverse transcriptase domain-containing protein</fullName>
    </recommendedName>
</protein>
<dbReference type="Pfam" id="PF00078">
    <property type="entry name" value="RVT_1"/>
    <property type="match status" value="1"/>
</dbReference>
<sequence length="455" mass="51753">MSKLPERILLIILDSSESPSLFLTHHTEYMVELASFPSFEWDFLVIYTPKGEDLIVGFDFLNNFNPSIDWKQGLITCNADQKDYYDPSNSFSDDVSSAKSCAALIQDVGEDNSVSSLCLFFWNMDLPPSSYHDSLEELWDEEEEPEEIETVMKVVPSGYHQYLDVFSKVKSEKRPPHCVCDHHIELEGSLPPAGVIYSLSNQETDTLRAYISENVEKGFIQPSSSSTGVPVLFVKGRMVAFICVFITANSMLLLGRKGILFLLIKEGDEHLTDFRTKYGIFEYLVMPFGLTNAPASFQNLVNDIFQDLDVYFVVYLDDIMVFSKYEEEHVTHVSIVLCRLRVNNLFANASKCLLHVSSVGYLGYVVSSEGLKMDQAKVQQILNWPPPRNLKALQSYLGFANFYCRFVKNYSKKISSLTSFLKKDSCFPLNEEALSQFHQLRDAFITTPILLYPPL</sequence>
<dbReference type="InterPro" id="IPR043128">
    <property type="entry name" value="Rev_trsase/Diguanyl_cyclase"/>
</dbReference>
<dbReference type="Gene3D" id="3.10.10.10">
    <property type="entry name" value="HIV Type 1 Reverse Transcriptase, subunit A, domain 1"/>
    <property type="match status" value="2"/>
</dbReference>
<organism evidence="2 3">
    <name type="scientific">Austropuccinia psidii MF-1</name>
    <dbReference type="NCBI Taxonomy" id="1389203"/>
    <lineage>
        <taxon>Eukaryota</taxon>
        <taxon>Fungi</taxon>
        <taxon>Dikarya</taxon>
        <taxon>Basidiomycota</taxon>
        <taxon>Pucciniomycotina</taxon>
        <taxon>Pucciniomycetes</taxon>
        <taxon>Pucciniales</taxon>
        <taxon>Sphaerophragmiaceae</taxon>
        <taxon>Austropuccinia</taxon>
    </lineage>
</organism>
<accession>A0A9Q3GMN6</accession>
<evidence type="ECO:0000259" key="1">
    <source>
        <dbReference type="Pfam" id="PF00078"/>
    </source>
</evidence>
<feature type="domain" description="Reverse transcriptase" evidence="1">
    <location>
        <begin position="265"/>
        <end position="365"/>
    </location>
</feature>
<dbReference type="SUPFAM" id="SSF56672">
    <property type="entry name" value="DNA/RNA polymerases"/>
    <property type="match status" value="1"/>
</dbReference>
<gene>
    <name evidence="2" type="ORF">O181_012239</name>
</gene>